<proteinExistence type="predicted"/>
<keyword evidence="3" id="KW-1185">Reference proteome</keyword>
<feature type="region of interest" description="Disordered" evidence="1">
    <location>
        <begin position="1"/>
        <end position="34"/>
    </location>
</feature>
<dbReference type="VEuPathDB" id="FungiDB:NEUTE1DRAFT_118482"/>
<dbReference type="HOGENOM" id="CLU_2533677_0_0_1"/>
<feature type="compositionally biased region" description="Gly residues" evidence="1">
    <location>
        <begin position="1"/>
        <end position="15"/>
    </location>
</feature>
<evidence type="ECO:0000313" key="3">
    <source>
        <dbReference type="Proteomes" id="UP000008065"/>
    </source>
</evidence>
<dbReference type="EMBL" id="GL891382">
    <property type="protein sequence ID" value="EGO51633.1"/>
    <property type="molecule type" value="Genomic_DNA"/>
</dbReference>
<sequence>EDAGQRGDGAGGNGASGEAEDGAAQHRSRSRSGIGRETAELGGFIWVAELCAFGAVGGEARVAFVERRIWLVGTHTVVQVGQWC</sequence>
<evidence type="ECO:0000256" key="1">
    <source>
        <dbReference type="SAM" id="MobiDB-lite"/>
    </source>
</evidence>
<dbReference type="Proteomes" id="UP000008065">
    <property type="component" value="Unassembled WGS sequence"/>
</dbReference>
<gene>
    <name evidence="2" type="ORF">NEUTE1DRAFT_118482</name>
</gene>
<dbReference type="RefSeq" id="XP_009855275.1">
    <property type="nucleotide sequence ID" value="XM_009856973.1"/>
</dbReference>
<name>F8N2G1_NEUT8</name>
<dbReference type="AlphaFoldDB" id="F8N2G1"/>
<dbReference type="GeneID" id="20823570"/>
<organism evidence="2 3">
    <name type="scientific">Neurospora tetrasperma (strain FGSC 2508 / ATCC MYA-4615 / P0657)</name>
    <dbReference type="NCBI Taxonomy" id="510951"/>
    <lineage>
        <taxon>Eukaryota</taxon>
        <taxon>Fungi</taxon>
        <taxon>Dikarya</taxon>
        <taxon>Ascomycota</taxon>
        <taxon>Pezizomycotina</taxon>
        <taxon>Sordariomycetes</taxon>
        <taxon>Sordariomycetidae</taxon>
        <taxon>Sordariales</taxon>
        <taxon>Sordariaceae</taxon>
        <taxon>Neurospora</taxon>
    </lineage>
</organism>
<evidence type="ECO:0000313" key="2">
    <source>
        <dbReference type="EMBL" id="EGO51633.1"/>
    </source>
</evidence>
<accession>F8N2G1</accession>
<dbReference type="KEGG" id="nte:NEUTE1DRAFT118482"/>
<reference evidence="3" key="1">
    <citation type="journal article" date="2011" name="Genetics">
        <title>Massive changes in genome architecture accompany the transition to self-fertility in the filamentous fungus Neurospora tetrasperma.</title>
        <authorList>
            <person name="Ellison C.E."/>
            <person name="Stajich J.E."/>
            <person name="Jacobson D.J."/>
            <person name="Natvig D.O."/>
            <person name="Lapidus A."/>
            <person name="Foster B."/>
            <person name="Aerts A."/>
            <person name="Riley R."/>
            <person name="Lindquist E.A."/>
            <person name="Grigoriev I.V."/>
            <person name="Taylor J.W."/>
        </authorList>
    </citation>
    <scope>NUCLEOTIDE SEQUENCE [LARGE SCALE GENOMIC DNA]</scope>
    <source>
        <strain evidence="3">FGSC 2508 / P0657</strain>
    </source>
</reference>
<protein>
    <submittedName>
        <fullName evidence="2">Uncharacterized protein</fullName>
    </submittedName>
</protein>
<feature type="non-terminal residue" evidence="2">
    <location>
        <position position="1"/>
    </location>
</feature>